<dbReference type="Proteomes" id="UP000504607">
    <property type="component" value="Chromosome 14"/>
</dbReference>
<evidence type="ECO:0000259" key="1">
    <source>
        <dbReference type="Pfam" id="PF01425"/>
    </source>
</evidence>
<reference evidence="3" key="1">
    <citation type="submission" date="2025-08" db="UniProtKB">
        <authorList>
            <consortium name="RefSeq"/>
        </authorList>
    </citation>
    <scope>IDENTIFICATION</scope>
</reference>
<sequence>MISIGTDTGGSVRVPAACCGIFGFRPSHGIVSTTNVIPMAQSFDTVGWFARDPITLTRVGHVLFQLPIEATKQPTRIVIPEDCFQCLSSPTDQISHILNKSMEKLFGSDIINHENLGDYIRHKVPSLGKFMSNTSENQTSGIPSLAAISHSMLRLQRSEFKANHEEWVNTIKPNLGPGISDRVSGALSETSENIEWCRAIRTELHAAMCALLEDHGVLAIPTIPGPPPKLRLEPSALEPYHARAFSLLSIAGMSRFCQINIPLGMHDNLPVSVSLLARHGADHFLLNLAQALYPTLKEQASIAWELGD</sequence>
<dbReference type="AlphaFoldDB" id="A0A8N4FA97"/>
<dbReference type="PANTHER" id="PTHR46310:SF7">
    <property type="entry name" value="AMIDASE 1"/>
    <property type="match status" value="1"/>
</dbReference>
<protein>
    <submittedName>
        <fullName evidence="3">Amidase 1</fullName>
    </submittedName>
</protein>
<keyword evidence="2" id="KW-1185">Reference proteome</keyword>
<evidence type="ECO:0000313" key="2">
    <source>
        <dbReference type="Proteomes" id="UP000504607"/>
    </source>
</evidence>
<dbReference type="Gene3D" id="3.90.1300.10">
    <property type="entry name" value="Amidase signature (AS) domain"/>
    <property type="match status" value="1"/>
</dbReference>
<dbReference type="RefSeq" id="XP_029124144.1">
    <property type="nucleotide sequence ID" value="XM_029268311.1"/>
</dbReference>
<dbReference type="InterPro" id="IPR023631">
    <property type="entry name" value="Amidase_dom"/>
</dbReference>
<dbReference type="PANTHER" id="PTHR46310">
    <property type="entry name" value="AMIDASE 1"/>
    <property type="match status" value="1"/>
</dbReference>
<dbReference type="OrthoDB" id="245563at2759"/>
<dbReference type="SUPFAM" id="SSF75304">
    <property type="entry name" value="Amidase signature (AS) enzymes"/>
    <property type="match status" value="1"/>
</dbReference>
<dbReference type="InterPro" id="IPR036928">
    <property type="entry name" value="AS_sf"/>
</dbReference>
<feature type="domain" description="Amidase" evidence="1">
    <location>
        <begin position="2"/>
        <end position="286"/>
    </location>
</feature>
<name>A0A8N4FA97_ELAGV</name>
<gene>
    <name evidence="3" type="primary">LOC105057808</name>
</gene>
<proteinExistence type="predicted"/>
<dbReference type="KEGG" id="egu:105057808"/>
<evidence type="ECO:0000313" key="3">
    <source>
        <dbReference type="RefSeq" id="XP_029124144.1"/>
    </source>
</evidence>
<dbReference type="Pfam" id="PF01425">
    <property type="entry name" value="Amidase"/>
    <property type="match status" value="1"/>
</dbReference>
<organism evidence="2 3">
    <name type="scientific">Elaeis guineensis var. tenera</name>
    <name type="common">Oil palm</name>
    <dbReference type="NCBI Taxonomy" id="51953"/>
    <lineage>
        <taxon>Eukaryota</taxon>
        <taxon>Viridiplantae</taxon>
        <taxon>Streptophyta</taxon>
        <taxon>Embryophyta</taxon>
        <taxon>Tracheophyta</taxon>
        <taxon>Spermatophyta</taxon>
        <taxon>Magnoliopsida</taxon>
        <taxon>Liliopsida</taxon>
        <taxon>Arecaceae</taxon>
        <taxon>Arecoideae</taxon>
        <taxon>Cocoseae</taxon>
        <taxon>Elaeidinae</taxon>
        <taxon>Elaeis</taxon>
    </lineage>
</organism>
<accession>A0A8N4FA97</accession>